<name>A0AAW0AC11_9AGAR</name>
<feature type="compositionally biased region" description="Polar residues" evidence="3">
    <location>
        <begin position="557"/>
        <end position="569"/>
    </location>
</feature>
<keyword evidence="1" id="KW-0507">mRNA processing</keyword>
<feature type="region of interest" description="Disordered" evidence="3">
    <location>
        <begin position="293"/>
        <end position="358"/>
    </location>
</feature>
<keyword evidence="6" id="KW-1185">Reference proteome</keyword>
<dbReference type="Gene3D" id="4.10.60.10">
    <property type="entry name" value="Zinc finger, CCHC-type"/>
    <property type="match status" value="1"/>
</dbReference>
<feature type="domain" description="CCHC-type" evidence="4">
    <location>
        <begin position="622"/>
        <end position="638"/>
    </location>
</feature>
<evidence type="ECO:0000259" key="4">
    <source>
        <dbReference type="PROSITE" id="PS50158"/>
    </source>
</evidence>
<keyword evidence="2" id="KW-0863">Zinc-finger</keyword>
<dbReference type="Proteomes" id="UP001362999">
    <property type="component" value="Unassembled WGS sequence"/>
</dbReference>
<dbReference type="Pfam" id="PF00098">
    <property type="entry name" value="zf-CCHC"/>
    <property type="match status" value="1"/>
</dbReference>
<comment type="caution">
    <text evidence="5">The sequence shown here is derived from an EMBL/GenBank/DDBJ whole genome shotgun (WGS) entry which is preliminary data.</text>
</comment>
<dbReference type="SMART" id="SM00343">
    <property type="entry name" value="ZnF_C2HC"/>
    <property type="match status" value="1"/>
</dbReference>
<organism evidence="5 6">
    <name type="scientific">Favolaschia claudopus</name>
    <dbReference type="NCBI Taxonomy" id="2862362"/>
    <lineage>
        <taxon>Eukaryota</taxon>
        <taxon>Fungi</taxon>
        <taxon>Dikarya</taxon>
        <taxon>Basidiomycota</taxon>
        <taxon>Agaricomycotina</taxon>
        <taxon>Agaricomycetes</taxon>
        <taxon>Agaricomycetidae</taxon>
        <taxon>Agaricales</taxon>
        <taxon>Marasmiineae</taxon>
        <taxon>Mycenaceae</taxon>
        <taxon>Favolaschia</taxon>
    </lineage>
</organism>
<evidence type="ECO:0000256" key="1">
    <source>
        <dbReference type="ARBA" id="ARBA00022664"/>
    </source>
</evidence>
<accession>A0AAW0AC11</accession>
<gene>
    <name evidence="5" type="ORF">R3P38DRAFT_2794072</name>
</gene>
<dbReference type="EMBL" id="JAWWNJ010000076">
    <property type="protein sequence ID" value="KAK7006339.1"/>
    <property type="molecule type" value="Genomic_DNA"/>
</dbReference>
<feature type="compositionally biased region" description="Acidic residues" evidence="3">
    <location>
        <begin position="710"/>
        <end position="724"/>
    </location>
</feature>
<feature type="compositionally biased region" description="Basic and acidic residues" evidence="3">
    <location>
        <begin position="313"/>
        <end position="324"/>
    </location>
</feature>
<sequence length="724" mass="78890">MDVTVSLDVAFGPVPIADFEFDCLRNSDVPCDGMVTGMQCSTASQHAKETAAEVGLGVAAPQGQADPPLCLEIAEPKGDADSANTSLEIAAPTGNADSAAWRLGVAPGADSADAIFNVARALGLADSARDCAGNSLNCLADSGVCFGPENWFAYLNEASRAFNTLNGGRELILNQCNGFSGEPHLDTSSASNSQAEVANGDNSTDGCGMRDLLAGVDTGLSQSKGMHTDAPVSKDFELANTCVLPALNMGLNFEIEVSSMLEEIKNAWTGIPIEPDSDSDEFLAIFCGMTKLSSSGGSSQKIHSQNRKAGKSRINDLRRERSEMPHGGWFRATTELPSSSSEDSDSSSTSGGSSASSYHRNSVFGLKIKKPLTYDGRADIDILDQWTYEVDTWQELHGISDKMMVKIIVQFMSGTASRFFMKHVALRQKDWTPKLIYEALFNYCFPPDFKLQLRDQLTGAKQGRNDVRDFQRDIETLAIRFPDVTERQIRQIFWNGISTHLRMHLIGKGLDPERSSLRKMVRHAARFEAARMAYKREISVSVKRALREASSVHATAGSRTVNTRFSSADETSRDDGLTSSDSEEGSDDAMATSAYDSSVEQMPKDRVLLPQAEYELLRREGRCFKCRSRGHLSRDCPKDDMEDEIKAPLDARAAHLVDERCSDETSNADSEFEDDSSSRQTGDSDSEDIAVYGDSYSARYSSADEQSSGEMEDADDGSEQEDSD</sequence>
<proteinExistence type="predicted"/>
<dbReference type="SUPFAM" id="SSF57756">
    <property type="entry name" value="Retrovirus zinc finger-like domains"/>
    <property type="match status" value="1"/>
</dbReference>
<feature type="region of interest" description="Disordered" evidence="3">
    <location>
        <begin position="551"/>
        <end position="606"/>
    </location>
</feature>
<dbReference type="AlphaFoldDB" id="A0AAW0AC11"/>
<evidence type="ECO:0000313" key="5">
    <source>
        <dbReference type="EMBL" id="KAK7006339.1"/>
    </source>
</evidence>
<dbReference type="GO" id="GO:0006397">
    <property type="term" value="P:mRNA processing"/>
    <property type="evidence" value="ECO:0007669"/>
    <property type="project" value="UniProtKB-KW"/>
</dbReference>
<evidence type="ECO:0000256" key="3">
    <source>
        <dbReference type="SAM" id="MobiDB-lite"/>
    </source>
</evidence>
<dbReference type="GO" id="GO:0003676">
    <property type="term" value="F:nucleic acid binding"/>
    <property type="evidence" value="ECO:0007669"/>
    <property type="project" value="InterPro"/>
</dbReference>
<evidence type="ECO:0000313" key="6">
    <source>
        <dbReference type="Proteomes" id="UP001362999"/>
    </source>
</evidence>
<dbReference type="PROSITE" id="PS50158">
    <property type="entry name" value="ZF_CCHC"/>
    <property type="match status" value="1"/>
</dbReference>
<feature type="compositionally biased region" description="Low complexity" evidence="3">
    <location>
        <begin position="338"/>
        <end position="357"/>
    </location>
</feature>
<dbReference type="GO" id="GO:0008270">
    <property type="term" value="F:zinc ion binding"/>
    <property type="evidence" value="ECO:0007669"/>
    <property type="project" value="UniProtKB-KW"/>
</dbReference>
<protein>
    <recommendedName>
        <fullName evidence="4">CCHC-type domain-containing protein</fullName>
    </recommendedName>
</protein>
<feature type="compositionally biased region" description="Polar residues" evidence="3">
    <location>
        <begin position="698"/>
        <end position="709"/>
    </location>
</feature>
<dbReference type="InterPro" id="IPR036875">
    <property type="entry name" value="Znf_CCHC_sf"/>
</dbReference>
<keyword evidence="2" id="KW-0479">Metal-binding</keyword>
<keyword evidence="2" id="KW-0862">Zinc</keyword>
<evidence type="ECO:0000256" key="2">
    <source>
        <dbReference type="PROSITE-ProRule" id="PRU00047"/>
    </source>
</evidence>
<dbReference type="InterPro" id="IPR001878">
    <property type="entry name" value="Znf_CCHC"/>
</dbReference>
<feature type="region of interest" description="Disordered" evidence="3">
    <location>
        <begin position="657"/>
        <end position="724"/>
    </location>
</feature>
<reference evidence="5 6" key="1">
    <citation type="journal article" date="2024" name="J Genomics">
        <title>Draft genome sequencing and assembly of Favolaschia claudopus CIRM-BRFM 2984 isolated from oak limbs.</title>
        <authorList>
            <person name="Navarro D."/>
            <person name="Drula E."/>
            <person name="Chaduli D."/>
            <person name="Cazenave R."/>
            <person name="Ahrendt S."/>
            <person name="Wang J."/>
            <person name="Lipzen A."/>
            <person name="Daum C."/>
            <person name="Barry K."/>
            <person name="Grigoriev I.V."/>
            <person name="Favel A."/>
            <person name="Rosso M.N."/>
            <person name="Martin F."/>
        </authorList>
    </citation>
    <scope>NUCLEOTIDE SEQUENCE [LARGE SCALE GENOMIC DNA]</scope>
    <source>
        <strain evidence="5 6">CIRM-BRFM 2984</strain>
    </source>
</reference>